<evidence type="ECO:0000313" key="3">
    <source>
        <dbReference type="Proteomes" id="UP000620124"/>
    </source>
</evidence>
<feature type="compositionally biased region" description="Polar residues" evidence="1">
    <location>
        <begin position="502"/>
        <end position="511"/>
    </location>
</feature>
<feature type="compositionally biased region" description="Acidic residues" evidence="1">
    <location>
        <begin position="547"/>
        <end position="587"/>
    </location>
</feature>
<feature type="region of interest" description="Disordered" evidence="1">
    <location>
        <begin position="490"/>
        <end position="587"/>
    </location>
</feature>
<proteinExistence type="predicted"/>
<evidence type="ECO:0000313" key="2">
    <source>
        <dbReference type="EMBL" id="KAF7354440.1"/>
    </source>
</evidence>
<feature type="region of interest" description="Disordered" evidence="1">
    <location>
        <begin position="128"/>
        <end position="154"/>
    </location>
</feature>
<feature type="compositionally biased region" description="Low complexity" evidence="1">
    <location>
        <begin position="135"/>
        <end position="144"/>
    </location>
</feature>
<gene>
    <name evidence="2" type="ORF">MVEN_01133000</name>
</gene>
<name>A0A8H6YAC4_9AGAR</name>
<evidence type="ECO:0000256" key="1">
    <source>
        <dbReference type="SAM" id="MobiDB-lite"/>
    </source>
</evidence>
<comment type="caution">
    <text evidence="2">The sequence shown here is derived from an EMBL/GenBank/DDBJ whole genome shotgun (WGS) entry which is preliminary data.</text>
</comment>
<accession>A0A8H6YAC4</accession>
<protein>
    <submittedName>
        <fullName evidence="2">Uncharacterized protein</fullName>
    </submittedName>
</protein>
<dbReference type="AlphaFoldDB" id="A0A8H6YAC4"/>
<dbReference type="Proteomes" id="UP000620124">
    <property type="component" value="Unassembled WGS sequence"/>
</dbReference>
<keyword evidence="3" id="KW-1185">Reference proteome</keyword>
<dbReference type="OrthoDB" id="2692094at2759"/>
<sequence length="587" mass="65885">MRSRLTRIRTHFWDKVQQARDAIYKAAFAVTSDWVENILKQYSLVPTVTIIAVIEGLLPEPFNSMVMTMLFRLAEWHALTKLRMHTDDTLARCNKSTAIIGRELRNFRDYTKENFATKELDGEVAARARRKQNKAKNAPAGSSAPVPPPPLPPAKGKFLNLDTYKFHALGDYPSTVRFFGTTDSYSTVTGELAHRLVKRLYRRTNKNNALKQMAKLERREARLRKARTAADSPRRRHAHHVPFSQKEARAYVYIEVHHHIAPSRNNRLHLMTFLHDNEDDPAKKIGDFIPKLKNHLLGRLLQREYDGDEEFSEEQRKTVKIIGQHIYMVQMLRVNYTTYDTRIDQDSVNPRTHADVMVISRKLVPALTLSGMRVFLKFFTPMSSTLDQNPAPMAPSQWNSLSVRWFGIEPNYRSGFKVARLPKVGFVPEDDPNAFGFLDPGLPGLSGNQMIGQIFMLQFELIVKCSCVTLVGGIGHAFVASALPKDDLDAEEEEEILAPPDSSASGASTLAPQEEQPSAEVLLASQQPDTPIAEIPGEGSRGHPDGEGDDDGGGFDSEEDSDVEPQDLDWDDSDEGEGSDGAYDDDA</sequence>
<dbReference type="EMBL" id="JACAZI010000008">
    <property type="protein sequence ID" value="KAF7354440.1"/>
    <property type="molecule type" value="Genomic_DNA"/>
</dbReference>
<organism evidence="2 3">
    <name type="scientific">Mycena venus</name>
    <dbReference type="NCBI Taxonomy" id="2733690"/>
    <lineage>
        <taxon>Eukaryota</taxon>
        <taxon>Fungi</taxon>
        <taxon>Dikarya</taxon>
        <taxon>Basidiomycota</taxon>
        <taxon>Agaricomycotina</taxon>
        <taxon>Agaricomycetes</taxon>
        <taxon>Agaricomycetidae</taxon>
        <taxon>Agaricales</taxon>
        <taxon>Marasmiineae</taxon>
        <taxon>Mycenaceae</taxon>
        <taxon>Mycena</taxon>
    </lineage>
</organism>
<reference evidence="2" key="1">
    <citation type="submission" date="2020-05" db="EMBL/GenBank/DDBJ databases">
        <title>Mycena genomes resolve the evolution of fungal bioluminescence.</title>
        <authorList>
            <person name="Tsai I.J."/>
        </authorList>
    </citation>
    <scope>NUCLEOTIDE SEQUENCE</scope>
    <source>
        <strain evidence="2">CCC161011</strain>
    </source>
</reference>